<dbReference type="Proteomes" id="UP000504635">
    <property type="component" value="Unplaced"/>
</dbReference>
<dbReference type="InterPro" id="IPR028364">
    <property type="entry name" value="Ribosomal_uL1/biogenesis"/>
</dbReference>
<dbReference type="RefSeq" id="XP_030754282.1">
    <property type="nucleotide sequence ID" value="XM_030898422.1"/>
</dbReference>
<dbReference type="Pfam" id="PF00687">
    <property type="entry name" value="Ribosomal_L1"/>
    <property type="match status" value="1"/>
</dbReference>
<dbReference type="KEGG" id="soy:115881063"/>
<feature type="region of interest" description="Disordered" evidence="1">
    <location>
        <begin position="424"/>
        <end position="535"/>
    </location>
</feature>
<feature type="compositionally biased region" description="Basic and acidic residues" evidence="1">
    <location>
        <begin position="1"/>
        <end position="28"/>
    </location>
</feature>
<accession>A0A6J2XS47</accession>
<name>A0A6J2XS47_SITOR</name>
<dbReference type="SUPFAM" id="SSF56808">
    <property type="entry name" value="Ribosomal protein L1"/>
    <property type="match status" value="1"/>
</dbReference>
<sequence>MVKLTKIKDKGLNSSKLKDTGPSDVKKNSKDRRKSIGSLISLDSNVNVSKADRRKTISSLDILTPLKKKRTLSESETVKTPLVSSGIKKKKSDAVKIEAEPVSVSKKVKRKSSNVGLKEKSENTENVDEKHPNIKVSDVENALKGVIKLAKNNPKTQNNLFNEDLPLFLQINSFKIPKAKGKVKQVFRVPLKHSVLPPEADICLIVPDVKGIKNKNHEEHLAHYEELLSAKNVTGIKKIMTFHEFRTDYDTFELKNRLVDLYDMFLVDGKISGKVVHKSGSIFYQRRKLPAAIKLAIPKLQSHIENALKKVFFHMSLNGDSNSIQIGRSQMPRNELVDNVYSAVEFLEKQFPGGLDNIRSLNVYTHTGSNIPIYISLKNPNDIKIVTLSSRKPKEYKSVNDELTTQYEASVTVRPGGKVILKRHKNQIKDTEKEEIVDDSKESEPVVETDSTQPKEKQQKKKRKLQAQDDSINEENTGDVTINEGLKKKIKKEKSQNKEKKSKETVSDEVKLSKNSSFEKKSDKKKKLKTKNKAR</sequence>
<dbReference type="AlphaFoldDB" id="A0A6J2XS47"/>
<reference evidence="3" key="1">
    <citation type="submission" date="2025-08" db="UniProtKB">
        <authorList>
            <consortium name="RefSeq"/>
        </authorList>
    </citation>
    <scope>IDENTIFICATION</scope>
    <source>
        <tissue evidence="3">Gonads</tissue>
    </source>
</reference>
<dbReference type="InParanoid" id="A0A6J2XS47"/>
<evidence type="ECO:0000313" key="3">
    <source>
        <dbReference type="RefSeq" id="XP_030754282.1"/>
    </source>
</evidence>
<organism evidence="2 3">
    <name type="scientific">Sitophilus oryzae</name>
    <name type="common">Rice weevil</name>
    <name type="synonym">Curculio oryzae</name>
    <dbReference type="NCBI Taxonomy" id="7048"/>
    <lineage>
        <taxon>Eukaryota</taxon>
        <taxon>Metazoa</taxon>
        <taxon>Ecdysozoa</taxon>
        <taxon>Arthropoda</taxon>
        <taxon>Hexapoda</taxon>
        <taxon>Insecta</taxon>
        <taxon>Pterygota</taxon>
        <taxon>Neoptera</taxon>
        <taxon>Endopterygota</taxon>
        <taxon>Coleoptera</taxon>
        <taxon>Polyphaga</taxon>
        <taxon>Cucujiformia</taxon>
        <taxon>Curculionidae</taxon>
        <taxon>Dryophthorinae</taxon>
        <taxon>Sitophilus</taxon>
    </lineage>
</organism>
<feature type="region of interest" description="Disordered" evidence="1">
    <location>
        <begin position="110"/>
        <end position="129"/>
    </location>
</feature>
<gene>
    <name evidence="3" type="primary">LOC115881063</name>
</gene>
<feature type="compositionally biased region" description="Basic and acidic residues" evidence="1">
    <location>
        <begin position="117"/>
        <end position="129"/>
    </location>
</feature>
<feature type="compositionally biased region" description="Basic residues" evidence="1">
    <location>
        <begin position="523"/>
        <end position="535"/>
    </location>
</feature>
<feature type="region of interest" description="Disordered" evidence="1">
    <location>
        <begin position="1"/>
        <end position="36"/>
    </location>
</feature>
<feature type="compositionally biased region" description="Basic and acidic residues" evidence="1">
    <location>
        <begin position="427"/>
        <end position="444"/>
    </location>
</feature>
<dbReference type="OrthoDB" id="10251727at2759"/>
<feature type="compositionally biased region" description="Basic and acidic residues" evidence="1">
    <location>
        <begin position="493"/>
        <end position="522"/>
    </location>
</feature>
<proteinExistence type="predicted"/>
<dbReference type="InterPro" id="IPR023674">
    <property type="entry name" value="Ribosomal_uL1-like"/>
</dbReference>
<protein>
    <submittedName>
        <fullName evidence="3">Ribosomal L1 domain-containing protein 1-like</fullName>
    </submittedName>
</protein>
<evidence type="ECO:0000313" key="2">
    <source>
        <dbReference type="Proteomes" id="UP000504635"/>
    </source>
</evidence>
<dbReference type="GeneID" id="115881063"/>
<evidence type="ECO:0000256" key="1">
    <source>
        <dbReference type="SAM" id="MobiDB-lite"/>
    </source>
</evidence>
<keyword evidence="2" id="KW-1185">Reference proteome</keyword>